<dbReference type="Proteomes" id="UP000265798">
    <property type="component" value="Unassembled WGS sequence"/>
</dbReference>
<proteinExistence type="predicted"/>
<sequence length="156" mass="17901">MTVSELLYHNVPTDLFTLKEDCSLVEQAQNLIDQCHPGATNMKVLKVTSELSEADIPYSQSNRALHGFMHGGCFFSVGDTLTSIMAFFHVENERERTFTMDATIRYLRPVRTDTVRAKARLVRKNGKLLEYVCDFFNEENKRAAQAKYRYAIAEPR</sequence>
<evidence type="ECO:0000256" key="1">
    <source>
        <dbReference type="ARBA" id="ARBA00022801"/>
    </source>
</evidence>
<dbReference type="InterPro" id="IPR003736">
    <property type="entry name" value="PAAI_dom"/>
</dbReference>
<keyword evidence="1" id="KW-0378">Hydrolase</keyword>
<name>A0A396Z3Z8_9LEPT</name>
<dbReference type="Pfam" id="PF03061">
    <property type="entry name" value="4HBT"/>
    <property type="match status" value="1"/>
</dbReference>
<evidence type="ECO:0000259" key="2">
    <source>
        <dbReference type="Pfam" id="PF03061"/>
    </source>
</evidence>
<dbReference type="GO" id="GO:0016289">
    <property type="term" value="F:acyl-CoA hydrolase activity"/>
    <property type="evidence" value="ECO:0007669"/>
    <property type="project" value="UniProtKB-ARBA"/>
</dbReference>
<dbReference type="InterPro" id="IPR029069">
    <property type="entry name" value="HotDog_dom_sf"/>
</dbReference>
<dbReference type="AlphaFoldDB" id="A0A396Z3Z8"/>
<evidence type="ECO:0000313" key="3">
    <source>
        <dbReference type="EMBL" id="RHX89475.1"/>
    </source>
</evidence>
<dbReference type="OrthoDB" id="329165at2"/>
<evidence type="ECO:0000313" key="4">
    <source>
        <dbReference type="Proteomes" id="UP000265798"/>
    </source>
</evidence>
<dbReference type="InterPro" id="IPR006683">
    <property type="entry name" value="Thioestr_dom"/>
</dbReference>
<organism evidence="3 4">
    <name type="scientific">Leptospira stimsonii</name>
    <dbReference type="NCBI Taxonomy" id="2202203"/>
    <lineage>
        <taxon>Bacteria</taxon>
        <taxon>Pseudomonadati</taxon>
        <taxon>Spirochaetota</taxon>
        <taxon>Spirochaetia</taxon>
        <taxon>Leptospirales</taxon>
        <taxon>Leptospiraceae</taxon>
        <taxon>Leptospira</taxon>
    </lineage>
</organism>
<gene>
    <name evidence="3" type="ORF">DLM75_16170</name>
</gene>
<dbReference type="Gene3D" id="3.10.129.10">
    <property type="entry name" value="Hotdog Thioesterase"/>
    <property type="match status" value="1"/>
</dbReference>
<dbReference type="SUPFAM" id="SSF54637">
    <property type="entry name" value="Thioesterase/thiol ester dehydrase-isomerase"/>
    <property type="match status" value="1"/>
</dbReference>
<comment type="caution">
    <text evidence="3">The sequence shown here is derived from an EMBL/GenBank/DDBJ whole genome shotgun (WGS) entry which is preliminary data.</text>
</comment>
<dbReference type="CDD" id="cd03443">
    <property type="entry name" value="PaaI_thioesterase"/>
    <property type="match status" value="1"/>
</dbReference>
<dbReference type="EMBL" id="QHCT01000004">
    <property type="protein sequence ID" value="RHX89475.1"/>
    <property type="molecule type" value="Genomic_DNA"/>
</dbReference>
<protein>
    <submittedName>
        <fullName evidence="3">PaaI family thioesterase</fullName>
    </submittedName>
</protein>
<accession>A0A396Z3Z8</accession>
<dbReference type="RefSeq" id="WP_118969632.1">
    <property type="nucleotide sequence ID" value="NZ_QHCT01000004.1"/>
</dbReference>
<feature type="domain" description="Thioesterase" evidence="2">
    <location>
        <begin position="66"/>
        <end position="143"/>
    </location>
</feature>
<reference evidence="4" key="1">
    <citation type="submission" date="2018-05" db="EMBL/GenBank/DDBJ databases">
        <title>Leptospira yasudae sp. nov. and Leptospira stimsonii sp. nov., two pathogenic species of the genus Leptospira isolated from environmental sources.</title>
        <authorList>
            <person name="Casanovas-Massana A."/>
            <person name="Hamond C."/>
            <person name="Santos L.A."/>
            <person name="Hacker K.P."/>
            <person name="Balassiano I."/>
            <person name="Medeiros M.A."/>
            <person name="Reis M.G."/>
            <person name="Ko A.I."/>
            <person name="Wunder E.A."/>
        </authorList>
    </citation>
    <scope>NUCLEOTIDE SEQUENCE [LARGE SCALE GENOMIC DNA]</scope>
    <source>
        <strain evidence="4">Yale</strain>
    </source>
</reference>
<dbReference type="NCBIfam" id="TIGR00369">
    <property type="entry name" value="unchar_dom_1"/>
    <property type="match status" value="1"/>
</dbReference>